<comment type="caution">
    <text evidence="3">The sequence shown here is derived from an EMBL/GenBank/DDBJ whole genome shotgun (WGS) entry which is preliminary data.</text>
</comment>
<proteinExistence type="predicted"/>
<dbReference type="Pfam" id="PF20061">
    <property type="entry name" value="DUF6460"/>
    <property type="match status" value="1"/>
</dbReference>
<evidence type="ECO:0000256" key="1">
    <source>
        <dbReference type="SAM" id="Phobius"/>
    </source>
</evidence>
<evidence type="ECO:0000259" key="2">
    <source>
        <dbReference type="Pfam" id="PF20061"/>
    </source>
</evidence>
<gene>
    <name evidence="3" type="ORF">GN330_19575</name>
</gene>
<evidence type="ECO:0000313" key="4">
    <source>
        <dbReference type="Proteomes" id="UP000463224"/>
    </source>
</evidence>
<dbReference type="EMBL" id="WPHG01000005">
    <property type="protein sequence ID" value="MVA99452.1"/>
    <property type="molecule type" value="Genomic_DNA"/>
</dbReference>
<keyword evidence="4" id="KW-1185">Reference proteome</keyword>
<organism evidence="3 4">
    <name type="scientific">Nitratireductor arenosus</name>
    <dbReference type="NCBI Taxonomy" id="2682096"/>
    <lineage>
        <taxon>Bacteria</taxon>
        <taxon>Pseudomonadati</taxon>
        <taxon>Pseudomonadota</taxon>
        <taxon>Alphaproteobacteria</taxon>
        <taxon>Hyphomicrobiales</taxon>
        <taxon>Phyllobacteriaceae</taxon>
        <taxon>Nitratireductor</taxon>
    </lineage>
</organism>
<dbReference type="RefSeq" id="WP_343040947.1">
    <property type="nucleotide sequence ID" value="NZ_WPHG01000005.1"/>
</dbReference>
<name>A0A844QIU8_9HYPH</name>
<accession>A0A844QIU8</accession>
<keyword evidence="1" id="KW-0472">Membrane</keyword>
<feature type="transmembrane region" description="Helical" evidence="1">
    <location>
        <begin position="53"/>
        <end position="75"/>
    </location>
</feature>
<protein>
    <recommendedName>
        <fullName evidence="2">DUF6460 domain-containing protein</fullName>
    </recommendedName>
</protein>
<feature type="domain" description="DUF6460" evidence="2">
    <location>
        <begin position="51"/>
        <end position="77"/>
    </location>
</feature>
<keyword evidence="1" id="KW-1133">Transmembrane helix</keyword>
<sequence>MFRLLSGLFKIALVSLITGAGLSAFDITAADILTDLGLTPESVLALIERGVAWAIPNIVLGSMVIVPVWLVIYLLRPPRG</sequence>
<dbReference type="InterPro" id="IPR045594">
    <property type="entry name" value="DUF6460"/>
</dbReference>
<dbReference type="AlphaFoldDB" id="A0A844QIU8"/>
<evidence type="ECO:0000313" key="3">
    <source>
        <dbReference type="EMBL" id="MVA99452.1"/>
    </source>
</evidence>
<reference evidence="3 4" key="1">
    <citation type="submission" date="2019-12" db="EMBL/GenBank/DDBJ databases">
        <title>Nitratireductor arenosus sp. nov., Isolated from sea sand, Jeju island, South Korea.</title>
        <authorList>
            <person name="Kim W."/>
        </authorList>
    </citation>
    <scope>NUCLEOTIDE SEQUENCE [LARGE SCALE GENOMIC DNA]</scope>
    <source>
        <strain evidence="3 4">CAU 1489</strain>
    </source>
</reference>
<keyword evidence="1" id="KW-0812">Transmembrane</keyword>
<dbReference type="Proteomes" id="UP000463224">
    <property type="component" value="Unassembled WGS sequence"/>
</dbReference>